<dbReference type="InterPro" id="IPR003140">
    <property type="entry name" value="PLipase/COase/thioEstase"/>
</dbReference>
<reference evidence="4" key="1">
    <citation type="journal article" date="2012" name="Vet. Microbiol.">
        <title>Comparative genomic analyses of the Taylorellae.</title>
        <authorList>
            <person name="Hauser H."/>
            <person name="Richter D.C."/>
            <person name="van Tonder A."/>
            <person name="Clark L."/>
            <person name="Preston A."/>
        </authorList>
    </citation>
    <scope>NUCLEOTIDE SEQUENCE</scope>
    <source>
        <strain evidence="4">14/45</strain>
    </source>
</reference>
<dbReference type="InterPro" id="IPR050565">
    <property type="entry name" value="LYPA1-2/EST-like"/>
</dbReference>
<proteinExistence type="inferred from homology"/>
<dbReference type="PANTHER" id="PTHR10655">
    <property type="entry name" value="LYSOPHOSPHOLIPASE-RELATED"/>
    <property type="match status" value="1"/>
</dbReference>
<dbReference type="EC" id="3.1.1.1" evidence="4"/>
<keyword evidence="2 4" id="KW-0378">Hydrolase</keyword>
<evidence type="ECO:0000259" key="3">
    <source>
        <dbReference type="Pfam" id="PF02230"/>
    </source>
</evidence>
<dbReference type="Pfam" id="PF02230">
    <property type="entry name" value="Abhydrolase_2"/>
    <property type="match status" value="1"/>
</dbReference>
<dbReference type="PANTHER" id="PTHR10655:SF17">
    <property type="entry name" value="LYSOPHOSPHOLIPASE-LIKE PROTEIN 1"/>
    <property type="match status" value="1"/>
</dbReference>
<dbReference type="EMBL" id="HE681424">
    <property type="protein sequence ID" value="CCG19801.1"/>
    <property type="molecule type" value="Genomic_DNA"/>
</dbReference>
<sequence>MNDFIELNPQGETEYSVIWLHGLGADATDFVPLVPQLDLPEGSGIKFIFPNAPIQPVTINGGIEMTAWYDILSLDRMGAGSDRKGIEKSQALIISLIEREIEAGVEPEKIFLAGFSQGCVMALHTALRYPKKLAGIIGLSGYIALSESLETEAHKNNKDIPIFLAHGTRDDIVNISFAEDSKKLLESLGYKVQWHKYPMGHEVCLPEIKDIKEFILNNLE</sequence>
<dbReference type="GO" id="GO:0106435">
    <property type="term" value="F:carboxylesterase activity"/>
    <property type="evidence" value="ECO:0007669"/>
    <property type="project" value="UniProtKB-EC"/>
</dbReference>
<gene>
    <name evidence="4" type="primary">estB</name>
    <name evidence="4" type="ORF">KUM_1013</name>
</gene>
<dbReference type="SUPFAM" id="SSF53474">
    <property type="entry name" value="alpha/beta-Hydrolases"/>
    <property type="match status" value="1"/>
</dbReference>
<name>I7JRT5_9BURK</name>
<protein>
    <submittedName>
        <fullName evidence="4">Carboxylesterase</fullName>
        <ecNumber evidence="4">3.1.1.1</ecNumber>
    </submittedName>
</protein>
<organism evidence="4">
    <name type="scientific">Taylorella asinigenitalis 14/45</name>
    <dbReference type="NCBI Taxonomy" id="1091495"/>
    <lineage>
        <taxon>Bacteria</taxon>
        <taxon>Pseudomonadati</taxon>
        <taxon>Pseudomonadota</taxon>
        <taxon>Betaproteobacteria</taxon>
        <taxon>Burkholderiales</taxon>
        <taxon>Alcaligenaceae</taxon>
        <taxon>Taylorella</taxon>
    </lineage>
</organism>
<dbReference type="HOGENOM" id="CLU_049413_3_2_4"/>
<dbReference type="InterPro" id="IPR029058">
    <property type="entry name" value="AB_hydrolase_fold"/>
</dbReference>
<dbReference type="KEGG" id="tat:KUM_1013"/>
<evidence type="ECO:0000313" key="4">
    <source>
        <dbReference type="EMBL" id="CCG19801.1"/>
    </source>
</evidence>
<accession>I7JRT5</accession>
<dbReference type="AlphaFoldDB" id="I7JRT5"/>
<evidence type="ECO:0000256" key="2">
    <source>
        <dbReference type="ARBA" id="ARBA00022801"/>
    </source>
</evidence>
<feature type="domain" description="Phospholipase/carboxylesterase/thioesterase" evidence="3">
    <location>
        <begin position="9"/>
        <end position="215"/>
    </location>
</feature>
<evidence type="ECO:0000256" key="1">
    <source>
        <dbReference type="ARBA" id="ARBA00006499"/>
    </source>
</evidence>
<dbReference type="Gene3D" id="3.40.50.1820">
    <property type="entry name" value="alpha/beta hydrolase"/>
    <property type="match status" value="1"/>
</dbReference>
<dbReference type="RefSeq" id="WP_015551850.1">
    <property type="nucleotide sequence ID" value="NC_021033.1"/>
</dbReference>
<comment type="similarity">
    <text evidence="1">Belongs to the AB hydrolase superfamily. AB hydrolase 2 family.</text>
</comment>